<organism evidence="2 3">
    <name type="scientific">Babjeviella inositovora NRRL Y-12698</name>
    <dbReference type="NCBI Taxonomy" id="984486"/>
    <lineage>
        <taxon>Eukaryota</taxon>
        <taxon>Fungi</taxon>
        <taxon>Dikarya</taxon>
        <taxon>Ascomycota</taxon>
        <taxon>Saccharomycotina</taxon>
        <taxon>Pichiomycetes</taxon>
        <taxon>Serinales incertae sedis</taxon>
        <taxon>Babjeviella</taxon>
    </lineage>
</organism>
<dbReference type="RefSeq" id="XP_018984622.1">
    <property type="nucleotide sequence ID" value="XM_019129285.1"/>
</dbReference>
<reference evidence="3" key="1">
    <citation type="submission" date="2016-05" db="EMBL/GenBank/DDBJ databases">
        <title>Comparative genomics of biotechnologically important yeasts.</title>
        <authorList>
            <consortium name="DOE Joint Genome Institute"/>
            <person name="Riley R."/>
            <person name="Haridas S."/>
            <person name="Wolfe K.H."/>
            <person name="Lopes M.R."/>
            <person name="Hittinger C.T."/>
            <person name="Goker M."/>
            <person name="Salamov A."/>
            <person name="Wisecaver J."/>
            <person name="Long T.M."/>
            <person name="Aerts A.L."/>
            <person name="Barry K."/>
            <person name="Choi C."/>
            <person name="Clum A."/>
            <person name="Coughlan A.Y."/>
            <person name="Deshpande S."/>
            <person name="Douglass A.P."/>
            <person name="Hanson S.J."/>
            <person name="Klenk H.-P."/>
            <person name="Labutti K."/>
            <person name="Lapidus A."/>
            <person name="Lindquist E."/>
            <person name="Lipzen A."/>
            <person name="Meier-Kolthoff J.P."/>
            <person name="Ohm R.A."/>
            <person name="Otillar R.P."/>
            <person name="Pangilinan J."/>
            <person name="Peng Y."/>
            <person name="Rokas A."/>
            <person name="Rosa C.A."/>
            <person name="Scheuner C."/>
            <person name="Sibirny A.A."/>
            <person name="Slot J.C."/>
            <person name="Stielow J.B."/>
            <person name="Sun H."/>
            <person name="Kurtzman C.P."/>
            <person name="Blackwell M."/>
            <person name="Grigoriev I.V."/>
            <person name="Jeffries T.W."/>
        </authorList>
    </citation>
    <scope>NUCLEOTIDE SEQUENCE [LARGE SCALE GENOMIC DNA]</scope>
    <source>
        <strain evidence="3">NRRL Y-12698</strain>
    </source>
</reference>
<keyword evidence="3" id="KW-1185">Reference proteome</keyword>
<proteinExistence type="predicted"/>
<sequence length="383" mass="43208">MSGTPHTQSNEPITETTAQSKLRQTATQNSSVKVRTSYGIDTLEFHILDDYESTSSEDEHCDFRPIRFIYKRNDKRATDSPTRENATQKAQHASKDTPKSTTVSKKSKLTTLKFKAPPSPLRSGDIQETLRPDLSDISEQSKPLNRPKFTPKPQPGASHTDLPPLQEFGEPINGYKLVRDNGSNTQGIPMHRRGLYINETFDYDSFYADTYRSGFASEGLEQPKNVQPTSDHRAPSLQSVEKYLQRWDAWASASKKAGQPDFSKMPLPLESGKTASYYVTAYGTDSLHGRAITTESVGDFFNAYVANEELLKLLKRERIKWHPDKWTGHLLEERISGQTKSRKNEPTDDSQLEVPNLKRAYLSIIEHVCQIIVGLLDELSSKV</sequence>
<dbReference type="Proteomes" id="UP000094336">
    <property type="component" value="Unassembled WGS sequence"/>
</dbReference>
<name>A0A1E3QPB5_9ASCO</name>
<dbReference type="AlphaFoldDB" id="A0A1E3QPB5"/>
<protein>
    <submittedName>
        <fullName evidence="2">Uncharacterized protein</fullName>
    </submittedName>
</protein>
<feature type="compositionally biased region" description="Low complexity" evidence="1">
    <location>
        <begin position="99"/>
        <end position="115"/>
    </location>
</feature>
<feature type="region of interest" description="Disordered" evidence="1">
    <location>
        <begin position="1"/>
        <end position="35"/>
    </location>
</feature>
<dbReference type="GeneID" id="30147138"/>
<accession>A0A1E3QPB5</accession>
<feature type="compositionally biased region" description="Polar residues" evidence="1">
    <location>
        <begin position="1"/>
        <end position="34"/>
    </location>
</feature>
<evidence type="ECO:0000256" key="1">
    <source>
        <dbReference type="SAM" id="MobiDB-lite"/>
    </source>
</evidence>
<dbReference type="EMBL" id="KV454433">
    <property type="protein sequence ID" value="ODQ79294.1"/>
    <property type="molecule type" value="Genomic_DNA"/>
</dbReference>
<gene>
    <name evidence="2" type="ORF">BABINDRAFT_162321</name>
</gene>
<feature type="compositionally biased region" description="Basic and acidic residues" evidence="1">
    <location>
        <begin position="70"/>
        <end position="82"/>
    </location>
</feature>
<evidence type="ECO:0000313" key="2">
    <source>
        <dbReference type="EMBL" id="ODQ79294.1"/>
    </source>
</evidence>
<feature type="region of interest" description="Disordered" evidence="1">
    <location>
        <begin position="70"/>
        <end position="164"/>
    </location>
</feature>
<evidence type="ECO:0000313" key="3">
    <source>
        <dbReference type="Proteomes" id="UP000094336"/>
    </source>
</evidence>